<reference evidence="2" key="1">
    <citation type="submission" date="2018-02" db="EMBL/GenBank/DDBJ databases">
        <title>Rhizophora mucronata_Transcriptome.</title>
        <authorList>
            <person name="Meera S.P."/>
            <person name="Sreeshan A."/>
            <person name="Augustine A."/>
        </authorList>
    </citation>
    <scope>NUCLEOTIDE SEQUENCE</scope>
    <source>
        <tissue evidence="2">Leaf</tissue>
    </source>
</reference>
<keyword evidence="1" id="KW-1133">Transmembrane helix</keyword>
<protein>
    <submittedName>
        <fullName evidence="2">Uncharacterized protein</fullName>
    </submittedName>
</protein>
<dbReference type="EMBL" id="GGEC01089608">
    <property type="protein sequence ID" value="MBX70092.1"/>
    <property type="molecule type" value="Transcribed_RNA"/>
</dbReference>
<feature type="transmembrane region" description="Helical" evidence="1">
    <location>
        <begin position="41"/>
        <end position="63"/>
    </location>
</feature>
<evidence type="ECO:0000313" key="2">
    <source>
        <dbReference type="EMBL" id="MBX70092.1"/>
    </source>
</evidence>
<keyword evidence="1" id="KW-0472">Membrane</keyword>
<keyword evidence="1" id="KW-0812">Transmembrane</keyword>
<evidence type="ECO:0000256" key="1">
    <source>
        <dbReference type="SAM" id="Phobius"/>
    </source>
</evidence>
<sequence length="64" mass="7357">MDLRCDILELNHSILASEDNQNQLHLYLVELNGFTVCSHKVIILMINLTFGVSFIFNFIISLCE</sequence>
<dbReference type="AlphaFoldDB" id="A0A2P2QSU8"/>
<proteinExistence type="predicted"/>
<name>A0A2P2QSU8_RHIMU</name>
<accession>A0A2P2QSU8</accession>
<organism evidence="2">
    <name type="scientific">Rhizophora mucronata</name>
    <name type="common">Asiatic mangrove</name>
    <dbReference type="NCBI Taxonomy" id="61149"/>
    <lineage>
        <taxon>Eukaryota</taxon>
        <taxon>Viridiplantae</taxon>
        <taxon>Streptophyta</taxon>
        <taxon>Embryophyta</taxon>
        <taxon>Tracheophyta</taxon>
        <taxon>Spermatophyta</taxon>
        <taxon>Magnoliopsida</taxon>
        <taxon>eudicotyledons</taxon>
        <taxon>Gunneridae</taxon>
        <taxon>Pentapetalae</taxon>
        <taxon>rosids</taxon>
        <taxon>fabids</taxon>
        <taxon>Malpighiales</taxon>
        <taxon>Rhizophoraceae</taxon>
        <taxon>Rhizophora</taxon>
    </lineage>
</organism>